<evidence type="ECO:0000313" key="10">
    <source>
        <dbReference type="Proteomes" id="UP000230179"/>
    </source>
</evidence>
<evidence type="ECO:0000313" key="9">
    <source>
        <dbReference type="EMBL" id="PIR83067.1"/>
    </source>
</evidence>
<keyword evidence="4 7" id="KW-0689">Ribosomal protein</keyword>
<name>A0A2H0U9J9_9BACT</name>
<dbReference type="FunFam" id="1.10.1900.20:FF:000001">
    <property type="entry name" value="50S ribosomal protein L20"/>
    <property type="match status" value="1"/>
</dbReference>
<dbReference type="GO" id="GO:0005840">
    <property type="term" value="C:ribosome"/>
    <property type="evidence" value="ECO:0007669"/>
    <property type="project" value="UniProtKB-KW"/>
</dbReference>
<protein>
    <recommendedName>
        <fullName evidence="6 7">Large ribosomal subunit protein bL20</fullName>
    </recommendedName>
</protein>
<dbReference type="InterPro" id="IPR049946">
    <property type="entry name" value="RIBOSOMAL_L20_CS"/>
</dbReference>
<dbReference type="InterPro" id="IPR005813">
    <property type="entry name" value="Ribosomal_bL20"/>
</dbReference>
<dbReference type="PANTHER" id="PTHR10986">
    <property type="entry name" value="39S RIBOSOMAL PROTEIN L20"/>
    <property type="match status" value="1"/>
</dbReference>
<dbReference type="Gene3D" id="1.10.1900.20">
    <property type="entry name" value="Ribosomal protein L20"/>
    <property type="match status" value="1"/>
</dbReference>
<dbReference type="PROSITE" id="PS00937">
    <property type="entry name" value="RIBOSOMAL_L20"/>
    <property type="match status" value="1"/>
</dbReference>
<comment type="caution">
    <text evidence="9">The sequence shown here is derived from an EMBL/GenBank/DDBJ whole genome shotgun (WGS) entry which is preliminary data.</text>
</comment>
<dbReference type="GO" id="GO:0006412">
    <property type="term" value="P:translation"/>
    <property type="evidence" value="ECO:0007669"/>
    <property type="project" value="InterPro"/>
</dbReference>
<reference evidence="10" key="1">
    <citation type="submission" date="2017-09" db="EMBL/GenBank/DDBJ databases">
        <title>Depth-based differentiation of microbial function through sediment-hosted aquifers and enrichment of novel symbionts in the deep terrestrial subsurface.</title>
        <authorList>
            <person name="Probst A.J."/>
            <person name="Ladd B."/>
            <person name="Jarett J.K."/>
            <person name="Geller-Mcgrath D.E."/>
            <person name="Sieber C.M.K."/>
            <person name="Emerson J.B."/>
            <person name="Anantharaman K."/>
            <person name="Thomas B.C."/>
            <person name="Malmstrom R."/>
            <person name="Stieglmeier M."/>
            <person name="Klingl A."/>
            <person name="Woyke T."/>
            <person name="Ryan C.M."/>
            <person name="Banfield J.F."/>
        </authorList>
    </citation>
    <scope>NUCLEOTIDE SEQUENCE [LARGE SCALE GENOMIC DNA]</scope>
</reference>
<dbReference type="PRINTS" id="PR00062">
    <property type="entry name" value="RIBOSOMALL20"/>
</dbReference>
<dbReference type="Gene3D" id="6.10.160.10">
    <property type="match status" value="1"/>
</dbReference>
<dbReference type="HAMAP" id="MF_00382">
    <property type="entry name" value="Ribosomal_bL20"/>
    <property type="match status" value="1"/>
</dbReference>
<comment type="function">
    <text evidence="7 8">Binds directly to 23S ribosomal RNA and is necessary for the in vitro assembly process of the 50S ribosomal subunit. It is not involved in the protein synthesizing functions of that subunit.</text>
</comment>
<evidence type="ECO:0000256" key="7">
    <source>
        <dbReference type="HAMAP-Rule" id="MF_00382"/>
    </source>
</evidence>
<keyword evidence="5 7" id="KW-0687">Ribonucleoprotein</keyword>
<gene>
    <name evidence="7" type="primary">rplT</name>
    <name evidence="9" type="ORF">COU19_02785</name>
</gene>
<evidence type="ECO:0000256" key="5">
    <source>
        <dbReference type="ARBA" id="ARBA00023274"/>
    </source>
</evidence>
<evidence type="ECO:0000256" key="8">
    <source>
        <dbReference type="RuleBase" id="RU000560"/>
    </source>
</evidence>
<proteinExistence type="inferred from homology"/>
<evidence type="ECO:0000256" key="6">
    <source>
        <dbReference type="ARBA" id="ARBA00035172"/>
    </source>
</evidence>
<dbReference type="InterPro" id="IPR035566">
    <property type="entry name" value="Ribosomal_protein_bL20_C"/>
</dbReference>
<dbReference type="AlphaFoldDB" id="A0A2H0U9J9"/>
<dbReference type="CDD" id="cd07026">
    <property type="entry name" value="Ribosomal_L20"/>
    <property type="match status" value="1"/>
</dbReference>
<keyword evidence="2 7" id="KW-0699">rRNA-binding</keyword>
<evidence type="ECO:0000256" key="3">
    <source>
        <dbReference type="ARBA" id="ARBA00022884"/>
    </source>
</evidence>
<dbReference type="GO" id="GO:0003735">
    <property type="term" value="F:structural constituent of ribosome"/>
    <property type="evidence" value="ECO:0007669"/>
    <property type="project" value="InterPro"/>
</dbReference>
<accession>A0A2H0U9J9</accession>
<comment type="similarity">
    <text evidence="1 7 8">Belongs to the bacterial ribosomal protein bL20 family.</text>
</comment>
<dbReference type="EMBL" id="PFBL01000021">
    <property type="protein sequence ID" value="PIR83067.1"/>
    <property type="molecule type" value="Genomic_DNA"/>
</dbReference>
<evidence type="ECO:0000256" key="1">
    <source>
        <dbReference type="ARBA" id="ARBA00007698"/>
    </source>
</evidence>
<dbReference type="SUPFAM" id="SSF74731">
    <property type="entry name" value="Ribosomal protein L20"/>
    <property type="match status" value="1"/>
</dbReference>
<dbReference type="Pfam" id="PF00453">
    <property type="entry name" value="Ribosomal_L20"/>
    <property type="match status" value="1"/>
</dbReference>
<dbReference type="GO" id="GO:0019843">
    <property type="term" value="F:rRNA binding"/>
    <property type="evidence" value="ECO:0007669"/>
    <property type="project" value="UniProtKB-UniRule"/>
</dbReference>
<sequence length="115" mass="13174">MARVKGGLSANKRRTNILKRAKGYRHGSSTKIKQAHESLMRAGRYAFAHRRDKKGDFRQLWIVRLNAAVRENGHQSYSTFIGKVKKAGIELDRKSLATFASEYPEIFERIAKKIV</sequence>
<evidence type="ECO:0000256" key="4">
    <source>
        <dbReference type="ARBA" id="ARBA00022980"/>
    </source>
</evidence>
<keyword evidence="3 7" id="KW-0694">RNA-binding</keyword>
<organism evidence="9 10">
    <name type="scientific">Candidatus Kaiserbacteria bacterium CG10_big_fil_rev_8_21_14_0_10_56_12</name>
    <dbReference type="NCBI Taxonomy" id="1974611"/>
    <lineage>
        <taxon>Bacteria</taxon>
        <taxon>Candidatus Kaiseribacteriota</taxon>
    </lineage>
</organism>
<dbReference type="GO" id="GO:0000027">
    <property type="term" value="P:ribosomal large subunit assembly"/>
    <property type="evidence" value="ECO:0007669"/>
    <property type="project" value="UniProtKB-UniRule"/>
</dbReference>
<evidence type="ECO:0000256" key="2">
    <source>
        <dbReference type="ARBA" id="ARBA00022730"/>
    </source>
</evidence>
<dbReference type="Proteomes" id="UP000230179">
    <property type="component" value="Unassembled WGS sequence"/>
</dbReference>
<dbReference type="NCBIfam" id="TIGR01032">
    <property type="entry name" value="rplT_bact"/>
    <property type="match status" value="1"/>
</dbReference>
<dbReference type="GO" id="GO:1990904">
    <property type="term" value="C:ribonucleoprotein complex"/>
    <property type="evidence" value="ECO:0007669"/>
    <property type="project" value="UniProtKB-KW"/>
</dbReference>